<dbReference type="Gramene" id="TRITD4Bv1G019900.3">
    <property type="protein sequence ID" value="TRITD4Bv1G019900.3"/>
    <property type="gene ID" value="TRITD4Bv1G019900"/>
</dbReference>
<evidence type="ECO:0000256" key="3">
    <source>
        <dbReference type="SAM" id="MobiDB-lite"/>
    </source>
</evidence>
<gene>
    <name evidence="4" type="ORF">TRITD_4Bv1G019900</name>
</gene>
<sequence length="134" mass="14851">MSAPVRGRVHTERRMHQLMHDDRDYESGPAPTPVDEEHFCMGDRAATAARSAHRAGTRVTIENWEERGYAIVKMTSRDRPKLLFDTVCALTDMHYVVFHATAGAQGPLAIQVRACTAPRVYAPAPVALPCHAND</sequence>
<evidence type="ECO:0000313" key="4">
    <source>
        <dbReference type="EMBL" id="VAI02027.1"/>
    </source>
</evidence>
<name>A0A9R0W9M0_TRITD</name>
<accession>A0A9R0W9M0</accession>
<evidence type="ECO:0000256" key="1">
    <source>
        <dbReference type="ARBA" id="ARBA00022737"/>
    </source>
</evidence>
<comment type="function">
    <text evidence="2">Binds amino acids.</text>
</comment>
<feature type="region of interest" description="Disordered" evidence="3">
    <location>
        <begin position="1"/>
        <end position="36"/>
    </location>
</feature>
<dbReference type="GO" id="GO:0016597">
    <property type="term" value="F:amino acid binding"/>
    <property type="evidence" value="ECO:0007669"/>
    <property type="project" value="UniProtKB-UniRule"/>
</dbReference>
<reference evidence="4 5" key="1">
    <citation type="submission" date="2017-09" db="EMBL/GenBank/DDBJ databases">
        <authorList>
            <consortium name="International Durum Wheat Genome Sequencing Consortium (IDWGSC)"/>
            <person name="Milanesi L."/>
        </authorList>
    </citation>
    <scope>NUCLEOTIDE SEQUENCE [LARGE SCALE GENOMIC DNA]</scope>
    <source>
        <strain evidence="5">cv. Svevo</strain>
    </source>
</reference>
<dbReference type="PANTHER" id="PTHR31096:SF7">
    <property type="entry name" value="ACT DOMAIN-CONTAINING PROTEIN ACR1"/>
    <property type="match status" value="1"/>
</dbReference>
<dbReference type="PANTHER" id="PTHR31096">
    <property type="entry name" value="ACT DOMAIN-CONTAINING PROTEIN ACR4-RELATED"/>
    <property type="match status" value="1"/>
</dbReference>
<organism evidence="4 5">
    <name type="scientific">Triticum turgidum subsp. durum</name>
    <name type="common">Durum wheat</name>
    <name type="synonym">Triticum durum</name>
    <dbReference type="NCBI Taxonomy" id="4567"/>
    <lineage>
        <taxon>Eukaryota</taxon>
        <taxon>Viridiplantae</taxon>
        <taxon>Streptophyta</taxon>
        <taxon>Embryophyta</taxon>
        <taxon>Tracheophyta</taxon>
        <taxon>Spermatophyta</taxon>
        <taxon>Magnoliopsida</taxon>
        <taxon>Liliopsida</taxon>
        <taxon>Poales</taxon>
        <taxon>Poaceae</taxon>
        <taxon>BOP clade</taxon>
        <taxon>Pooideae</taxon>
        <taxon>Triticodae</taxon>
        <taxon>Triticeae</taxon>
        <taxon>Triticinae</taxon>
        <taxon>Triticum</taxon>
    </lineage>
</organism>
<protein>
    <recommendedName>
        <fullName evidence="2">ACT domain-containing protein ACR</fullName>
    </recommendedName>
    <alternativeName>
        <fullName evidence="2">Protein ACT DOMAIN REPEATS</fullName>
    </alternativeName>
</protein>
<evidence type="ECO:0000256" key="2">
    <source>
        <dbReference type="RuleBase" id="RU369043"/>
    </source>
</evidence>
<dbReference type="EMBL" id="LT934118">
    <property type="protein sequence ID" value="VAI02027.1"/>
    <property type="molecule type" value="Genomic_DNA"/>
</dbReference>
<proteinExistence type="predicted"/>
<evidence type="ECO:0000313" key="5">
    <source>
        <dbReference type="Proteomes" id="UP000324705"/>
    </source>
</evidence>
<feature type="compositionally biased region" description="Basic and acidic residues" evidence="3">
    <location>
        <begin position="9"/>
        <end position="26"/>
    </location>
</feature>
<keyword evidence="1 2" id="KW-0677">Repeat</keyword>
<dbReference type="Proteomes" id="UP000324705">
    <property type="component" value="Chromosome 4B"/>
</dbReference>
<dbReference type="InterPro" id="IPR040217">
    <property type="entry name" value="ACR1-12"/>
</dbReference>
<dbReference type="AlphaFoldDB" id="A0A9R0W9M0"/>
<keyword evidence="5" id="KW-1185">Reference proteome</keyword>